<dbReference type="EMBL" id="GGFK01014010">
    <property type="protein sequence ID" value="MBW47331.1"/>
    <property type="molecule type" value="Transcribed_RNA"/>
</dbReference>
<organism evidence="1">
    <name type="scientific">Anopheles triannulatus</name>
    <dbReference type="NCBI Taxonomy" id="58253"/>
    <lineage>
        <taxon>Eukaryota</taxon>
        <taxon>Metazoa</taxon>
        <taxon>Ecdysozoa</taxon>
        <taxon>Arthropoda</taxon>
        <taxon>Hexapoda</taxon>
        <taxon>Insecta</taxon>
        <taxon>Pterygota</taxon>
        <taxon>Neoptera</taxon>
        <taxon>Endopterygota</taxon>
        <taxon>Diptera</taxon>
        <taxon>Nematocera</taxon>
        <taxon>Culicoidea</taxon>
        <taxon>Culicidae</taxon>
        <taxon>Anophelinae</taxon>
        <taxon>Anopheles</taxon>
    </lineage>
</organism>
<protein>
    <submittedName>
        <fullName evidence="1">Putative secreted protein</fullName>
    </submittedName>
</protein>
<proteinExistence type="predicted"/>
<reference evidence="1" key="1">
    <citation type="submission" date="2018-01" db="EMBL/GenBank/DDBJ databases">
        <title>An insight into the sialome of Amazonian anophelines.</title>
        <authorList>
            <person name="Ribeiro J.M."/>
            <person name="Scarpassa V."/>
            <person name="Calvo E."/>
        </authorList>
    </citation>
    <scope>NUCLEOTIDE SEQUENCE</scope>
    <source>
        <tissue evidence="1">Salivary glands</tissue>
    </source>
</reference>
<accession>A0A2M4B2R6</accession>
<sequence>MPRSWSSCVLTICFRGTISGHNLSPICTRGRLSSTVYATRTRSRYRSAIRRRSMRFSTKLATTREQA</sequence>
<name>A0A2M4B2R6_9DIPT</name>
<evidence type="ECO:0000313" key="1">
    <source>
        <dbReference type="EMBL" id="MBW47331.1"/>
    </source>
</evidence>
<dbReference type="AlphaFoldDB" id="A0A2M4B2R6"/>